<sequence>MCNLSAGLSITPRNKTPLASSFLLDASFGSTATNTSKSPSRGLLGVPPNNFSGLLGGKLGKSPSRTLKLSVRQKTPTRITPTTPGRISENSYAGDRFIPVRPKEMELERSQQLIMEQMRKDEGLIVEEEELTLQQREHRERLAENLNDGQPLDQRIVHFSTQAPKNNNPVNSHKVLYSATKASASKTNTTRHIPSEPERVLDAPEFMDDYYLHLVDWSCNNHVVVALGVSVYVWNAGSVLAVGLSTGEVQLWDVGQEKLMRTMAGHEGRVATLAWRGAALMSSGARSGQIIHHDVRVAQHATAVVNAHNQTWSQQEVCGLAWNSEGRLLASGGNDNIVNIWDARNTTALHRLSNHQAAVKAVAWCPWQSSVLGTGGGTADRTIRIWNANSGTCIKDVLTNSQVDISWPLQCAVILDFECSCCISLALLSGGHTGRVLELVASPDGQMVASAAADETIRLWKCWPTQVKDKKPGRSLAPVSSLAKSIR</sequence>
<dbReference type="PROSITE" id="PS50294">
    <property type="entry name" value="WD_REPEATS_REGION"/>
    <property type="match status" value="2"/>
</dbReference>
<keyword evidence="4" id="KW-0677">Repeat</keyword>
<evidence type="ECO:0000256" key="3">
    <source>
        <dbReference type="ARBA" id="ARBA00022618"/>
    </source>
</evidence>
<dbReference type="Pfam" id="PF24807">
    <property type="entry name" value="WD40_CDC20-Fz"/>
    <property type="match status" value="1"/>
</dbReference>
<dbReference type="InterPro" id="IPR033010">
    <property type="entry name" value="Cdc20/Fizzy"/>
</dbReference>
<dbReference type="InterPro" id="IPR036322">
    <property type="entry name" value="WD40_repeat_dom_sf"/>
</dbReference>
<evidence type="ECO:0000256" key="2">
    <source>
        <dbReference type="ARBA" id="ARBA00022574"/>
    </source>
</evidence>
<dbReference type="PANTHER" id="PTHR19918">
    <property type="entry name" value="CELL DIVISION CYCLE 20 CDC20 FIZZY -RELATED"/>
    <property type="match status" value="1"/>
</dbReference>
<name>A0A6A0GT49_HYAAZ</name>
<feature type="repeat" description="WD" evidence="7">
    <location>
        <begin position="429"/>
        <end position="461"/>
    </location>
</feature>
<dbReference type="PANTHER" id="PTHR19918:SF8">
    <property type="entry name" value="FI02843P"/>
    <property type="match status" value="1"/>
</dbReference>
<evidence type="ECO:0000256" key="4">
    <source>
        <dbReference type="ARBA" id="ARBA00022737"/>
    </source>
</evidence>
<dbReference type="InterPro" id="IPR015943">
    <property type="entry name" value="WD40/YVTN_repeat-like_dom_sf"/>
</dbReference>
<organism evidence="9">
    <name type="scientific">Hyalella azteca</name>
    <name type="common">Amphipod</name>
    <dbReference type="NCBI Taxonomy" id="294128"/>
    <lineage>
        <taxon>Eukaryota</taxon>
        <taxon>Metazoa</taxon>
        <taxon>Ecdysozoa</taxon>
        <taxon>Arthropoda</taxon>
        <taxon>Crustacea</taxon>
        <taxon>Multicrustacea</taxon>
        <taxon>Malacostraca</taxon>
        <taxon>Eumalacostraca</taxon>
        <taxon>Peracarida</taxon>
        <taxon>Amphipoda</taxon>
        <taxon>Senticaudata</taxon>
        <taxon>Talitrida</taxon>
        <taxon>Talitroidea</taxon>
        <taxon>Hyalellidae</taxon>
        <taxon>Hyalella</taxon>
    </lineage>
</organism>
<dbReference type="OrthoDB" id="10263272at2759"/>
<gene>
    <name evidence="9" type="ORF">HAZT_HAZT006183</name>
</gene>
<reference evidence="9" key="2">
    <citation type="journal article" date="2018" name="Environ. Sci. Technol.">
        <title>The Toxicogenome of Hyalella azteca: A Model for Sediment Ecotoxicology and Evolutionary Toxicology.</title>
        <authorList>
            <person name="Poynton H.C."/>
            <person name="Hasenbein S."/>
            <person name="Benoit J.B."/>
            <person name="Sepulveda M.S."/>
            <person name="Poelchau M.F."/>
            <person name="Hughes D.S.T."/>
            <person name="Murali S.C."/>
            <person name="Chen S."/>
            <person name="Glastad K.M."/>
            <person name="Goodisman M.A.D."/>
            <person name="Werren J.H."/>
            <person name="Vineis J.H."/>
            <person name="Bowen J.L."/>
            <person name="Friedrich M."/>
            <person name="Jones J."/>
            <person name="Robertson H.M."/>
            <person name="Feyereisen R."/>
            <person name="Mechler-Hickson A."/>
            <person name="Mathers N."/>
            <person name="Lee C.E."/>
            <person name="Colbourne J.K."/>
            <person name="Biales A."/>
            <person name="Johnston J.S."/>
            <person name="Wellborn G.A."/>
            <person name="Rosendale A.J."/>
            <person name="Cridge A.G."/>
            <person name="Munoz-Torres M.C."/>
            <person name="Bain P.A."/>
            <person name="Manny A.R."/>
            <person name="Major K.M."/>
            <person name="Lambert F.N."/>
            <person name="Vulpe C.D."/>
            <person name="Tuck P."/>
            <person name="Blalock B.J."/>
            <person name="Lin Y.Y."/>
            <person name="Smith M.E."/>
            <person name="Ochoa-Acuna H."/>
            <person name="Chen M.M."/>
            <person name="Childers C.P."/>
            <person name="Qu J."/>
            <person name="Dugan S."/>
            <person name="Lee S.L."/>
            <person name="Chao H."/>
            <person name="Dinh H."/>
            <person name="Han Y."/>
            <person name="Doddapaneni H."/>
            <person name="Worley K.C."/>
            <person name="Muzny D.M."/>
            <person name="Gibbs R.A."/>
            <person name="Richards S."/>
        </authorList>
    </citation>
    <scope>NUCLEOTIDE SEQUENCE</scope>
    <source>
        <strain evidence="9">HAZT.00-mixed</strain>
        <tissue evidence="9">Whole organism</tissue>
    </source>
</reference>
<feature type="repeat" description="WD" evidence="7">
    <location>
        <begin position="310"/>
        <end position="351"/>
    </location>
</feature>
<feature type="repeat" description="WD" evidence="7">
    <location>
        <begin position="352"/>
        <end position="396"/>
    </location>
</feature>
<dbReference type="AlphaFoldDB" id="A0A6A0GT49"/>
<comment type="similarity">
    <text evidence="1">Belongs to the WD repeat CDC20/Fizzy family.</text>
</comment>
<feature type="domain" description="CDC20/Fizzy WD40" evidence="8">
    <location>
        <begin position="236"/>
        <end position="460"/>
    </location>
</feature>
<accession>A0A6A0GT49</accession>
<dbReference type="Proteomes" id="UP000711488">
    <property type="component" value="Unassembled WGS sequence"/>
</dbReference>
<dbReference type="GO" id="GO:0005680">
    <property type="term" value="C:anaphase-promoting complex"/>
    <property type="evidence" value="ECO:0007669"/>
    <property type="project" value="TreeGrafter"/>
</dbReference>
<dbReference type="Gene3D" id="2.130.10.10">
    <property type="entry name" value="YVTN repeat-like/Quinoprotein amine dehydrogenase"/>
    <property type="match status" value="1"/>
</dbReference>
<dbReference type="GO" id="GO:0010997">
    <property type="term" value="F:anaphase-promoting complex binding"/>
    <property type="evidence" value="ECO:0007669"/>
    <property type="project" value="InterPro"/>
</dbReference>
<comment type="caution">
    <text evidence="9">The sequence shown here is derived from an EMBL/GenBank/DDBJ whole genome shotgun (WGS) entry which is preliminary data.</text>
</comment>
<keyword evidence="5" id="KW-0498">Mitosis</keyword>
<dbReference type="EMBL" id="JQDR03014886">
    <property type="protein sequence ID" value="KAA0187458.1"/>
    <property type="molecule type" value="Genomic_DNA"/>
</dbReference>
<proteinExistence type="inferred from homology"/>
<keyword evidence="6" id="KW-0131">Cell cycle</keyword>
<keyword evidence="3" id="KW-0132">Cell division</keyword>
<dbReference type="GO" id="GO:1990757">
    <property type="term" value="F:ubiquitin ligase activator activity"/>
    <property type="evidence" value="ECO:0007669"/>
    <property type="project" value="TreeGrafter"/>
</dbReference>
<evidence type="ECO:0000256" key="7">
    <source>
        <dbReference type="PROSITE-ProRule" id="PRU00221"/>
    </source>
</evidence>
<reference evidence="9" key="1">
    <citation type="submission" date="2014-08" db="EMBL/GenBank/DDBJ databases">
        <authorList>
            <person name="Murali S."/>
            <person name="Richards S."/>
            <person name="Bandaranaike D."/>
            <person name="Bellair M."/>
            <person name="Blankenburg K."/>
            <person name="Chao H."/>
            <person name="Dinh H."/>
            <person name="Doddapaneni H."/>
            <person name="Dugan-Rocha S."/>
            <person name="Elkadiri S."/>
            <person name="Gnanaolivu R."/>
            <person name="Hughes D."/>
            <person name="Lee S."/>
            <person name="Li M."/>
            <person name="Ming W."/>
            <person name="Munidasa M."/>
            <person name="Muniz J."/>
            <person name="Nguyen L."/>
            <person name="Osuji N."/>
            <person name="Pu L.-L."/>
            <person name="Puazo M."/>
            <person name="Skinner E."/>
            <person name="Qu C."/>
            <person name="Quiroz J."/>
            <person name="Raj R."/>
            <person name="Weissenberger G."/>
            <person name="Xin Y."/>
            <person name="Zou X."/>
            <person name="Han Y."/>
            <person name="Worley K."/>
            <person name="Muzny D."/>
            <person name="Gibbs R."/>
        </authorList>
    </citation>
    <scope>NUCLEOTIDE SEQUENCE</scope>
    <source>
        <strain evidence="9">HAZT.00-mixed</strain>
        <tissue evidence="9">Whole organism</tissue>
    </source>
</reference>
<evidence type="ECO:0000256" key="5">
    <source>
        <dbReference type="ARBA" id="ARBA00022776"/>
    </source>
</evidence>
<dbReference type="PROSITE" id="PS50082">
    <property type="entry name" value="WD_REPEATS_2"/>
    <property type="match status" value="3"/>
</dbReference>
<dbReference type="GO" id="GO:0031145">
    <property type="term" value="P:anaphase-promoting complex-dependent catabolic process"/>
    <property type="evidence" value="ECO:0007669"/>
    <property type="project" value="TreeGrafter"/>
</dbReference>
<dbReference type="InterPro" id="IPR001680">
    <property type="entry name" value="WD40_rpt"/>
</dbReference>
<dbReference type="GO" id="GO:0051301">
    <property type="term" value="P:cell division"/>
    <property type="evidence" value="ECO:0007669"/>
    <property type="project" value="UniProtKB-KW"/>
</dbReference>
<evidence type="ECO:0000313" key="9">
    <source>
        <dbReference type="EMBL" id="KAA0187458.1"/>
    </source>
</evidence>
<evidence type="ECO:0000259" key="8">
    <source>
        <dbReference type="Pfam" id="PF24807"/>
    </source>
</evidence>
<evidence type="ECO:0000256" key="6">
    <source>
        <dbReference type="ARBA" id="ARBA00023306"/>
    </source>
</evidence>
<dbReference type="InterPro" id="IPR019775">
    <property type="entry name" value="WD40_repeat_CS"/>
</dbReference>
<protein>
    <recommendedName>
        <fullName evidence="8">CDC20/Fizzy WD40 domain-containing protein</fullName>
    </recommendedName>
</protein>
<dbReference type="SUPFAM" id="SSF50978">
    <property type="entry name" value="WD40 repeat-like"/>
    <property type="match status" value="1"/>
</dbReference>
<dbReference type="SMART" id="SM00320">
    <property type="entry name" value="WD40"/>
    <property type="match status" value="5"/>
</dbReference>
<evidence type="ECO:0000256" key="1">
    <source>
        <dbReference type="ARBA" id="ARBA00006445"/>
    </source>
</evidence>
<dbReference type="InterPro" id="IPR056150">
    <property type="entry name" value="WD40_CDC20-Fz"/>
</dbReference>
<dbReference type="PROSITE" id="PS00678">
    <property type="entry name" value="WD_REPEATS_1"/>
    <property type="match status" value="2"/>
</dbReference>
<reference evidence="9" key="3">
    <citation type="submission" date="2019-06" db="EMBL/GenBank/DDBJ databases">
        <authorList>
            <person name="Poynton C."/>
            <person name="Hasenbein S."/>
            <person name="Benoit J.B."/>
            <person name="Sepulveda M.S."/>
            <person name="Poelchau M.F."/>
            <person name="Murali S.C."/>
            <person name="Chen S."/>
            <person name="Glastad K.M."/>
            <person name="Werren J.H."/>
            <person name="Vineis J.H."/>
            <person name="Bowen J.L."/>
            <person name="Friedrich M."/>
            <person name="Jones J."/>
            <person name="Robertson H.M."/>
            <person name="Feyereisen R."/>
            <person name="Mechler-Hickson A."/>
            <person name="Mathers N."/>
            <person name="Lee C.E."/>
            <person name="Colbourne J.K."/>
            <person name="Biales A."/>
            <person name="Johnston J.S."/>
            <person name="Wellborn G.A."/>
            <person name="Rosendale A.J."/>
            <person name="Cridge A.G."/>
            <person name="Munoz-Torres M.C."/>
            <person name="Bain P.A."/>
            <person name="Manny A.R."/>
            <person name="Major K.M."/>
            <person name="Lambert F.N."/>
            <person name="Vulpe C.D."/>
            <person name="Tuck P."/>
            <person name="Blalock B.J."/>
            <person name="Lin Y.-Y."/>
            <person name="Smith M.E."/>
            <person name="Ochoa-Acuna H."/>
            <person name="Chen M.-J.M."/>
            <person name="Childers C.P."/>
            <person name="Qu J."/>
            <person name="Dugan S."/>
            <person name="Lee S.L."/>
            <person name="Chao H."/>
            <person name="Dinh H."/>
            <person name="Han Y."/>
            <person name="Doddapaneni H."/>
            <person name="Worley K.C."/>
            <person name="Muzny D.M."/>
            <person name="Gibbs R.A."/>
            <person name="Richards S."/>
        </authorList>
    </citation>
    <scope>NUCLEOTIDE SEQUENCE</scope>
    <source>
        <strain evidence="9">HAZT.00-mixed</strain>
        <tissue evidence="9">Whole organism</tissue>
    </source>
</reference>
<dbReference type="GO" id="GO:1905786">
    <property type="term" value="P:positive regulation of anaphase-promoting complex-dependent catabolic process"/>
    <property type="evidence" value="ECO:0007669"/>
    <property type="project" value="TreeGrafter"/>
</dbReference>
<keyword evidence="2 7" id="KW-0853">WD repeat</keyword>